<evidence type="ECO:0000313" key="2">
    <source>
        <dbReference type="EMBL" id="RVU07556.1"/>
    </source>
</evidence>
<dbReference type="RefSeq" id="WP_127705035.1">
    <property type="nucleotide sequence ID" value="NZ_SACO01000001.1"/>
</dbReference>
<gene>
    <name evidence="2" type="ORF">EOE18_00210</name>
</gene>
<keyword evidence="1" id="KW-0732">Signal</keyword>
<sequence>MRNIIKLTAIATALSVVAAPIMAEARPAKRVVKVCRKSSGTAGLIAGGAGGAVLGHALGGGALGIAAGAVGGAFGGRAIDRSLTAKKRCHFEEVRRR</sequence>
<feature type="signal peptide" evidence="1">
    <location>
        <begin position="1"/>
        <end position="18"/>
    </location>
</feature>
<dbReference type="EMBL" id="SACO01000001">
    <property type="protein sequence ID" value="RVU07556.1"/>
    <property type="molecule type" value="Genomic_DNA"/>
</dbReference>
<evidence type="ECO:0000256" key="1">
    <source>
        <dbReference type="SAM" id="SignalP"/>
    </source>
</evidence>
<dbReference type="AlphaFoldDB" id="A0A3S2UUS9"/>
<accession>A0A3S2UUS9</accession>
<feature type="chain" id="PRO_5018606506" description="17 kDa surface antigen" evidence="1">
    <location>
        <begin position="19"/>
        <end position="97"/>
    </location>
</feature>
<keyword evidence="3" id="KW-1185">Reference proteome</keyword>
<evidence type="ECO:0000313" key="3">
    <source>
        <dbReference type="Proteomes" id="UP000282837"/>
    </source>
</evidence>
<evidence type="ECO:0008006" key="4">
    <source>
        <dbReference type="Google" id="ProtNLM"/>
    </source>
</evidence>
<proteinExistence type="predicted"/>
<protein>
    <recommendedName>
        <fullName evidence="4">17 kDa surface antigen</fullName>
    </recommendedName>
</protein>
<reference evidence="2 3" key="1">
    <citation type="submission" date="2019-01" db="EMBL/GenBank/DDBJ databases">
        <authorList>
            <person name="Chen W.-M."/>
        </authorList>
    </citation>
    <scope>NUCLEOTIDE SEQUENCE [LARGE SCALE GENOMIC DNA]</scope>
    <source>
        <strain evidence="2 3">FSY-9</strain>
    </source>
</reference>
<comment type="caution">
    <text evidence="2">The sequence shown here is derived from an EMBL/GenBank/DDBJ whole genome shotgun (WGS) entry which is preliminary data.</text>
</comment>
<organism evidence="2 3">
    <name type="scientific">Novosphingobium umbonatum</name>
    <dbReference type="NCBI Taxonomy" id="1908524"/>
    <lineage>
        <taxon>Bacteria</taxon>
        <taxon>Pseudomonadati</taxon>
        <taxon>Pseudomonadota</taxon>
        <taxon>Alphaproteobacteria</taxon>
        <taxon>Sphingomonadales</taxon>
        <taxon>Sphingomonadaceae</taxon>
        <taxon>Novosphingobium</taxon>
    </lineage>
</organism>
<name>A0A3S2UUS9_9SPHN</name>
<dbReference type="Proteomes" id="UP000282837">
    <property type="component" value="Unassembled WGS sequence"/>
</dbReference>